<evidence type="ECO:0000259" key="8">
    <source>
        <dbReference type="Pfam" id="PF00728"/>
    </source>
</evidence>
<evidence type="ECO:0000256" key="6">
    <source>
        <dbReference type="PIRSR" id="PIRSR625705-1"/>
    </source>
</evidence>
<reference evidence="10 11" key="1">
    <citation type="submission" date="2019-02" db="EMBL/GenBank/DDBJ databases">
        <title>Deep-cultivation of Planctomycetes and their phenomic and genomic characterization uncovers novel biology.</title>
        <authorList>
            <person name="Wiegand S."/>
            <person name="Jogler M."/>
            <person name="Boedeker C."/>
            <person name="Pinto D."/>
            <person name="Vollmers J."/>
            <person name="Rivas-Marin E."/>
            <person name="Kohn T."/>
            <person name="Peeters S.H."/>
            <person name="Heuer A."/>
            <person name="Rast P."/>
            <person name="Oberbeckmann S."/>
            <person name="Bunk B."/>
            <person name="Jeske O."/>
            <person name="Meyerdierks A."/>
            <person name="Storesund J.E."/>
            <person name="Kallscheuer N."/>
            <person name="Luecker S."/>
            <person name="Lage O.M."/>
            <person name="Pohl T."/>
            <person name="Merkel B.J."/>
            <person name="Hornburger P."/>
            <person name="Mueller R.-W."/>
            <person name="Bruemmer F."/>
            <person name="Labrenz M."/>
            <person name="Spormann A.M."/>
            <person name="Op den Camp H."/>
            <person name="Overmann J."/>
            <person name="Amann R."/>
            <person name="Jetten M.S.M."/>
            <person name="Mascher T."/>
            <person name="Medema M.H."/>
            <person name="Devos D.P."/>
            <person name="Kaster A.-K."/>
            <person name="Ovreas L."/>
            <person name="Rohde M."/>
            <person name="Galperin M.Y."/>
            <person name="Jogler C."/>
        </authorList>
    </citation>
    <scope>NUCLEOTIDE SEQUENCE [LARGE SCALE GENOMIC DNA]</scope>
    <source>
        <strain evidence="10 11">Poly30</strain>
    </source>
</reference>
<gene>
    <name evidence="10" type="primary">exo I</name>
    <name evidence="10" type="ORF">Poly30_56560</name>
</gene>
<dbReference type="InterPro" id="IPR015883">
    <property type="entry name" value="Glyco_hydro_20_cat"/>
</dbReference>
<dbReference type="PANTHER" id="PTHR22600:SF57">
    <property type="entry name" value="BETA-N-ACETYLHEXOSAMINIDASE"/>
    <property type="match status" value="1"/>
</dbReference>
<accession>A0A518F186</accession>
<keyword evidence="7" id="KW-0732">Signal</keyword>
<feature type="domain" description="Glycoside hydrolase family 20 catalytic" evidence="8">
    <location>
        <begin position="167"/>
        <end position="496"/>
    </location>
</feature>
<organism evidence="10 11">
    <name type="scientific">Saltatorellus ferox</name>
    <dbReference type="NCBI Taxonomy" id="2528018"/>
    <lineage>
        <taxon>Bacteria</taxon>
        <taxon>Pseudomonadati</taxon>
        <taxon>Planctomycetota</taxon>
        <taxon>Planctomycetia</taxon>
        <taxon>Planctomycetia incertae sedis</taxon>
        <taxon>Saltatorellus</taxon>
    </lineage>
</organism>
<dbReference type="Pfam" id="PF00728">
    <property type="entry name" value="Glyco_hydro_20"/>
    <property type="match status" value="1"/>
</dbReference>
<evidence type="ECO:0000313" key="11">
    <source>
        <dbReference type="Proteomes" id="UP000320390"/>
    </source>
</evidence>
<evidence type="ECO:0000256" key="2">
    <source>
        <dbReference type="ARBA" id="ARBA00006285"/>
    </source>
</evidence>
<evidence type="ECO:0000256" key="4">
    <source>
        <dbReference type="ARBA" id="ARBA00022801"/>
    </source>
</evidence>
<dbReference type="Gene3D" id="3.20.20.80">
    <property type="entry name" value="Glycosidases"/>
    <property type="match status" value="1"/>
</dbReference>
<dbReference type="Proteomes" id="UP000320390">
    <property type="component" value="Chromosome"/>
</dbReference>
<dbReference type="InterPro" id="IPR015882">
    <property type="entry name" value="HEX_bac_N"/>
</dbReference>
<dbReference type="GO" id="GO:0030203">
    <property type="term" value="P:glycosaminoglycan metabolic process"/>
    <property type="evidence" value="ECO:0007669"/>
    <property type="project" value="TreeGrafter"/>
</dbReference>
<dbReference type="PRINTS" id="PR00738">
    <property type="entry name" value="GLHYDRLASE20"/>
</dbReference>
<comment type="catalytic activity">
    <reaction evidence="1">
        <text>Hydrolysis of terminal non-reducing N-acetyl-D-hexosamine residues in N-acetyl-beta-D-hexosaminides.</text>
        <dbReference type="EC" id="3.2.1.52"/>
    </reaction>
</comment>
<dbReference type="SUPFAM" id="SSF55545">
    <property type="entry name" value="beta-N-acetylhexosaminidase-like domain"/>
    <property type="match status" value="1"/>
</dbReference>
<keyword evidence="4 10" id="KW-0378">Hydrolase</keyword>
<feature type="signal peptide" evidence="7">
    <location>
        <begin position="1"/>
        <end position="19"/>
    </location>
</feature>
<evidence type="ECO:0000256" key="3">
    <source>
        <dbReference type="ARBA" id="ARBA00012663"/>
    </source>
</evidence>
<dbReference type="Gene3D" id="3.30.379.10">
    <property type="entry name" value="Chitobiase/beta-hexosaminidase domain 2-like"/>
    <property type="match status" value="1"/>
</dbReference>
<dbReference type="GO" id="GO:0004563">
    <property type="term" value="F:beta-N-acetylhexosaminidase activity"/>
    <property type="evidence" value="ECO:0007669"/>
    <property type="project" value="UniProtKB-EC"/>
</dbReference>
<dbReference type="InterPro" id="IPR029018">
    <property type="entry name" value="Hex-like_dom2"/>
</dbReference>
<dbReference type="InterPro" id="IPR025705">
    <property type="entry name" value="Beta_hexosaminidase_sua/sub"/>
</dbReference>
<protein>
    <recommendedName>
        <fullName evidence="3">beta-N-acetylhexosaminidase</fullName>
        <ecNumber evidence="3">3.2.1.52</ecNumber>
    </recommendedName>
</protein>
<dbReference type="EC" id="3.2.1.52" evidence="3"/>
<feature type="chain" id="PRO_5022171812" description="beta-N-acetylhexosaminidase" evidence="7">
    <location>
        <begin position="20"/>
        <end position="813"/>
    </location>
</feature>
<evidence type="ECO:0000313" key="10">
    <source>
        <dbReference type="EMBL" id="QDV10094.1"/>
    </source>
</evidence>
<proteinExistence type="inferred from homology"/>
<dbReference type="AlphaFoldDB" id="A0A518F186"/>
<dbReference type="GO" id="GO:0016020">
    <property type="term" value="C:membrane"/>
    <property type="evidence" value="ECO:0007669"/>
    <property type="project" value="TreeGrafter"/>
</dbReference>
<dbReference type="SUPFAM" id="SSF51445">
    <property type="entry name" value="(Trans)glycosidases"/>
    <property type="match status" value="1"/>
</dbReference>
<evidence type="ECO:0000259" key="9">
    <source>
        <dbReference type="Pfam" id="PF02838"/>
    </source>
</evidence>
<dbReference type="GO" id="GO:0005975">
    <property type="term" value="P:carbohydrate metabolic process"/>
    <property type="evidence" value="ECO:0007669"/>
    <property type="project" value="InterPro"/>
</dbReference>
<comment type="similarity">
    <text evidence="2">Belongs to the glycosyl hydrolase 20 family.</text>
</comment>
<evidence type="ECO:0000256" key="5">
    <source>
        <dbReference type="ARBA" id="ARBA00023295"/>
    </source>
</evidence>
<evidence type="ECO:0000256" key="7">
    <source>
        <dbReference type="SAM" id="SignalP"/>
    </source>
</evidence>
<feature type="active site" description="Proton donor" evidence="6">
    <location>
        <position position="323"/>
    </location>
</feature>
<dbReference type="EMBL" id="CP036434">
    <property type="protein sequence ID" value="QDV10094.1"/>
    <property type="molecule type" value="Genomic_DNA"/>
</dbReference>
<name>A0A518F186_9BACT</name>
<dbReference type="PANTHER" id="PTHR22600">
    <property type="entry name" value="BETA-HEXOSAMINIDASE"/>
    <property type="match status" value="1"/>
</dbReference>
<keyword evidence="5 10" id="KW-0326">Glycosidase</keyword>
<dbReference type="Pfam" id="PF02838">
    <property type="entry name" value="Glyco_hydro_20b"/>
    <property type="match status" value="1"/>
</dbReference>
<sequence precursor="true">MLSALFPSLLPLVAAVASAVSSPIQEGGWSPPPPPPLVPSPMMAQPRFAPFVLPDDARIVAAEDGLERQALLLQETLEKRLGRRIPLGERPARSGDLTLTIGYLADQVAENPEGYAIEVFDDHVALSGANSVGVARAIARLAQLFRFDAENGLWILPPTRIDDAPAYVWRGLMLDLARFPHSVESVREAIDLAFLFSLSTVHLHLSDDQAFTFPADCLPERTDPAVDGPHRGYSAGDLRFLVQYGADRGIVLVPEIDVPAHSSVLIRSRPDLFGHVDPQTGKAEVTGAINMASPRAIVALKKIFDEVSGLFWTSPYVHLGGDEFYAPDLLKLPEFQALSAAEDLPFRLEGGALDAHLNHFLGRMAKFVASRERRPIVWEGFRPTDSAKSSVGTGTWVMCWSQDSFGPLELVEAGYNIINCGWEPLYIVPAQGWASQPEDAFDWSPSSVRQRFGGRTTDLPAGAPLQGAQICVWEQRPEAIVPAVLRLAPELAERMWGSHAAPATYADFEPLAQEARDVVRDMLRPVLLEWESDLGADRLLFGDRVEVRFQTAAHSAPGVIRYVASGQFGAEPTNESPLAPAEPLVLKESTVIAAALFSDDGRRIGGVTQVRFERGMPVLGFEAYRLPRGGAFEPGDFDRLDAAAAIGRGELMAPTPDRIGAIHREQFARVRPEAHIDLRPISWEPSSTVGSIDRERPRIWGRHAVVARGQVTIDEPGLWTLEFQSRGGIGRVTLGDASVTCGSDDQIVRRSAELEAGVYSLCIEHAVLDVHNDLQVWLTPAGESLRSPVSLHLRPLSTLVDANALLGLRSFQD</sequence>
<dbReference type="InterPro" id="IPR017853">
    <property type="entry name" value="GH"/>
</dbReference>
<evidence type="ECO:0000256" key="1">
    <source>
        <dbReference type="ARBA" id="ARBA00001231"/>
    </source>
</evidence>
<keyword evidence="11" id="KW-1185">Reference proteome</keyword>
<feature type="domain" description="Beta-hexosaminidase bacterial type N-terminal" evidence="9">
    <location>
        <begin position="35"/>
        <end position="164"/>
    </location>
</feature>